<dbReference type="OrthoDB" id="9843283at2"/>
<protein>
    <submittedName>
        <fullName evidence="1">Uncharacterized protein</fullName>
    </submittedName>
</protein>
<reference evidence="1 2" key="1">
    <citation type="submission" date="2015-12" db="EMBL/GenBank/DDBJ databases">
        <title>Complete genome of Lacimicrobium alkaliphilum KCTC 32984.</title>
        <authorList>
            <person name="Kim S.-G."/>
            <person name="Lee Y.-J."/>
        </authorList>
    </citation>
    <scope>NUCLEOTIDE SEQUENCE [LARGE SCALE GENOMIC DNA]</scope>
    <source>
        <strain evidence="1 2">YelD216</strain>
    </source>
</reference>
<dbReference type="EMBL" id="CP013650">
    <property type="protein sequence ID" value="ALS99270.1"/>
    <property type="molecule type" value="Genomic_DNA"/>
</dbReference>
<evidence type="ECO:0000313" key="2">
    <source>
        <dbReference type="Proteomes" id="UP000068447"/>
    </source>
</evidence>
<sequence length="127" mass="13733">MHIDKNLCAALLTLLVVGCANKVNQPVASTRLVLGNPAAAYEAVPHSVATKILIVPDGTDVSVGDRVVSVGKKYFSAIGTPCRKLNWKTADEESDKGTAMCKNKHDERWHFTRPVIATYREGSPENG</sequence>
<accession>A0A0U2JJC4</accession>
<organism evidence="1 2">
    <name type="scientific">Lacimicrobium alkaliphilum</name>
    <dbReference type="NCBI Taxonomy" id="1526571"/>
    <lineage>
        <taxon>Bacteria</taxon>
        <taxon>Pseudomonadati</taxon>
        <taxon>Pseudomonadota</taxon>
        <taxon>Gammaproteobacteria</taxon>
        <taxon>Alteromonadales</taxon>
        <taxon>Alteromonadaceae</taxon>
        <taxon>Lacimicrobium</taxon>
    </lineage>
</organism>
<keyword evidence="2" id="KW-1185">Reference proteome</keyword>
<dbReference type="Proteomes" id="UP000068447">
    <property type="component" value="Chromosome"/>
</dbReference>
<dbReference type="RefSeq" id="WP_062481349.1">
    <property type="nucleotide sequence ID" value="NZ_CP013650.1"/>
</dbReference>
<dbReference type="AlphaFoldDB" id="A0A0U2JJC4"/>
<dbReference type="STRING" id="1526571.AT746_14070"/>
<name>A0A0U2JJC4_9ALTE</name>
<evidence type="ECO:0000313" key="1">
    <source>
        <dbReference type="EMBL" id="ALS99270.1"/>
    </source>
</evidence>
<proteinExistence type="predicted"/>
<dbReference type="KEGG" id="lal:AT746_14070"/>
<gene>
    <name evidence="1" type="ORF">AT746_14070</name>
</gene>
<dbReference type="PROSITE" id="PS51257">
    <property type="entry name" value="PROKAR_LIPOPROTEIN"/>
    <property type="match status" value="1"/>
</dbReference>